<dbReference type="InterPro" id="IPR015425">
    <property type="entry name" value="FH2_Formin"/>
</dbReference>
<dbReference type="AlphaFoldDB" id="Q4S671"/>
<protein>
    <submittedName>
        <fullName evidence="3">(spotted green pufferfish) hypothetical protein</fullName>
    </submittedName>
</protein>
<evidence type="ECO:0000313" key="3">
    <source>
        <dbReference type="EMBL" id="CAG03861.1"/>
    </source>
</evidence>
<dbReference type="SMART" id="SM00498">
    <property type="entry name" value="FH2"/>
    <property type="match status" value="1"/>
</dbReference>
<feature type="compositionally biased region" description="Acidic residues" evidence="1">
    <location>
        <begin position="247"/>
        <end position="258"/>
    </location>
</feature>
<feature type="compositionally biased region" description="Basic residues" evidence="1">
    <location>
        <begin position="384"/>
        <end position="393"/>
    </location>
</feature>
<dbReference type="EMBL" id="CAAE01014729">
    <property type="protein sequence ID" value="CAG03861.1"/>
    <property type="molecule type" value="Genomic_DNA"/>
</dbReference>
<proteinExistence type="predicted"/>
<organism evidence="3">
    <name type="scientific">Tetraodon nigroviridis</name>
    <name type="common">Spotted green pufferfish</name>
    <name type="synonym">Chelonodon nigroviridis</name>
    <dbReference type="NCBI Taxonomy" id="99883"/>
    <lineage>
        <taxon>Eukaryota</taxon>
        <taxon>Metazoa</taxon>
        <taxon>Chordata</taxon>
        <taxon>Craniata</taxon>
        <taxon>Vertebrata</taxon>
        <taxon>Euteleostomi</taxon>
        <taxon>Actinopterygii</taxon>
        <taxon>Neopterygii</taxon>
        <taxon>Teleostei</taxon>
        <taxon>Neoteleostei</taxon>
        <taxon>Acanthomorphata</taxon>
        <taxon>Eupercaria</taxon>
        <taxon>Tetraodontiformes</taxon>
        <taxon>Tetradontoidea</taxon>
        <taxon>Tetraodontidae</taxon>
        <taxon>Tetraodon</taxon>
    </lineage>
</organism>
<feature type="compositionally biased region" description="Low complexity" evidence="1">
    <location>
        <begin position="347"/>
        <end position="358"/>
    </location>
</feature>
<dbReference type="Gene3D" id="1.20.58.2220">
    <property type="entry name" value="Formin, FH2 domain"/>
    <property type="match status" value="1"/>
</dbReference>
<dbReference type="Pfam" id="PF02181">
    <property type="entry name" value="FH2"/>
    <property type="match status" value="1"/>
</dbReference>
<feature type="compositionally biased region" description="Pro residues" evidence="1">
    <location>
        <begin position="323"/>
        <end position="346"/>
    </location>
</feature>
<name>Q4S671_TETNG</name>
<feature type="region of interest" description="Disordered" evidence="1">
    <location>
        <begin position="247"/>
        <end position="394"/>
    </location>
</feature>
<sequence length="750" mass="83778">MLSLGTKKREVSSRVDWCTEALPQLSNEMQLSIMKKEQQQHNFSVHKHNRYRWQKRVLQIMQLIGQIIYQNIYSLPAGGCADAAAEPPASLREGVLLLHRGGLASFRWVKYGRMKLVIGGKPPTRLTWSVLRRHEVRLHPGQLTLTPSKPQIPEDAEAASYQPAATVIHLSDGDTRVEKLHSPDTFTLITHRNTYQFRMPASPGSGSVERERDAWVQAIDKLCSEWKRKSMGEQVFVGLQTFRNISIEEEEEEEEGKEEEVKGPDLESSGGLGGGLQPPLRPEAADEQISPGPSSAAGTEPPGAKPVPAPRRKMSAPDVGPAVPTPVRPSSLPPSPTCPQPSPTPAPSTSSTSTQQAPKQESRGAAALVPLAPAPPPLPMRQNSRPKKKHTRPFHWDVVTPDKIEKTFWMQRSSRRIHIDATRLIEQFSAKDPGTFGVPEPSNSQQIMLNQKIAHNFNIFLKSFPVQPGELKDKLFIISEEDGGLSDEHITSLRRYVPTLDDVEKYTSHTGPVSDLHIVDQYMMEMCNIPLLSTQLDLLLTLRELPVSLNDLQPLINQKIRMCSQLKTCGSFVSVLEYLLAIGNYLNENAGKEKAKGIRLSSLTKLSQLRGRDRGFTLLHALVEQIVLHEPSLAAFTQELAEFEAVPGVLKKELQKVVQYRKSSRRKTGQHPKFSKDLKMLIDRYNADLLALTKLCEEMKKLYSTVLVRFGEAADQDSLELFGLICQFVRDFRRAHAELRSGLSAAHQDS</sequence>
<evidence type="ECO:0000256" key="1">
    <source>
        <dbReference type="SAM" id="MobiDB-lite"/>
    </source>
</evidence>
<dbReference type="PANTHER" id="PTHR45725:SF10">
    <property type="entry name" value="FH2 DOMAIN-CONTAINING PROTEIN"/>
    <property type="match status" value="1"/>
</dbReference>
<dbReference type="InterPro" id="IPR051425">
    <property type="entry name" value="Formin_Homology"/>
</dbReference>
<dbReference type="KEGG" id="tng:GSTEN00023415G001"/>
<dbReference type="PANTHER" id="PTHR45725">
    <property type="entry name" value="FORMIN HOMOLOGY 2 FAMILY MEMBER"/>
    <property type="match status" value="1"/>
</dbReference>
<evidence type="ECO:0000259" key="2">
    <source>
        <dbReference type="PROSITE" id="PS51444"/>
    </source>
</evidence>
<dbReference type="InterPro" id="IPR042201">
    <property type="entry name" value="FH2_Formin_sf"/>
</dbReference>
<gene>
    <name evidence="3" type="ORF">GSTENG00023415001</name>
</gene>
<dbReference type="SUPFAM" id="SSF101447">
    <property type="entry name" value="Formin homology 2 domain (FH2 domain)"/>
    <property type="match status" value="1"/>
</dbReference>
<feature type="domain" description="FH2" evidence="2">
    <location>
        <begin position="381"/>
        <end position="750"/>
    </location>
</feature>
<dbReference type="PROSITE" id="PS51444">
    <property type="entry name" value="FH2"/>
    <property type="match status" value="1"/>
</dbReference>
<dbReference type="OrthoDB" id="410721at2759"/>
<reference evidence="3" key="1">
    <citation type="journal article" date="2004" name="Nature">
        <title>Genome duplication in the teleost fish Tetraodon nigroviridis reveals the early vertebrate proto-karyotype.</title>
        <authorList>
            <person name="Jaillon O."/>
            <person name="Aury J.-M."/>
            <person name="Brunet F."/>
            <person name="Petit J.-L."/>
            <person name="Stange-Thomann N."/>
            <person name="Mauceli E."/>
            <person name="Bouneau L."/>
            <person name="Fischer C."/>
            <person name="Ozouf-Costaz C."/>
            <person name="Bernot A."/>
            <person name="Nicaud S."/>
            <person name="Jaffe D."/>
            <person name="Fisher S."/>
            <person name="Lutfalla G."/>
            <person name="Dossat C."/>
            <person name="Segurens B."/>
            <person name="Dasilva C."/>
            <person name="Salanoubat M."/>
            <person name="Levy M."/>
            <person name="Boudet N."/>
            <person name="Castellano S."/>
            <person name="Anthouard V."/>
            <person name="Jubin C."/>
            <person name="Castelli V."/>
            <person name="Katinka M."/>
            <person name="Vacherie B."/>
            <person name="Biemont C."/>
            <person name="Skalli Z."/>
            <person name="Cattolico L."/>
            <person name="Poulain J."/>
            <person name="De Berardinis V."/>
            <person name="Cruaud C."/>
            <person name="Duprat S."/>
            <person name="Brottier P."/>
            <person name="Coutanceau J.-P."/>
            <person name="Gouzy J."/>
            <person name="Parra G."/>
            <person name="Lardier G."/>
            <person name="Chapple C."/>
            <person name="McKernan K.J."/>
            <person name="McEwan P."/>
            <person name="Bosak S."/>
            <person name="Kellis M."/>
            <person name="Volff J.-N."/>
            <person name="Guigo R."/>
            <person name="Zody M.C."/>
            <person name="Mesirov J."/>
            <person name="Lindblad-Toh K."/>
            <person name="Birren B."/>
            <person name="Nusbaum C."/>
            <person name="Kahn D."/>
            <person name="Robinson-Rechavi M."/>
            <person name="Laudet V."/>
            <person name="Schachter V."/>
            <person name="Quetier F."/>
            <person name="Saurin W."/>
            <person name="Scarpelli C."/>
            <person name="Wincker P."/>
            <person name="Lander E.S."/>
            <person name="Weissenbach J."/>
            <person name="Roest Crollius H."/>
        </authorList>
    </citation>
    <scope>NUCLEOTIDE SEQUENCE [LARGE SCALE GENOMIC DNA]</scope>
</reference>
<comment type="caution">
    <text evidence="3">The sequence shown here is derived from an EMBL/GenBank/DDBJ whole genome shotgun (WGS) entry which is preliminary data.</text>
</comment>
<reference evidence="3" key="2">
    <citation type="submission" date="2004-02" db="EMBL/GenBank/DDBJ databases">
        <authorList>
            <consortium name="Genoscope"/>
            <consortium name="Whitehead Institute Centre for Genome Research"/>
        </authorList>
    </citation>
    <scope>NUCLEOTIDE SEQUENCE</scope>
</reference>
<accession>Q4S671</accession>